<accession>A0ABT7LHC2</accession>
<dbReference type="Proteomes" id="UP001238603">
    <property type="component" value="Unassembled WGS sequence"/>
</dbReference>
<evidence type="ECO:0000313" key="3">
    <source>
        <dbReference type="Proteomes" id="UP001238603"/>
    </source>
</evidence>
<reference evidence="2 3" key="1">
    <citation type="submission" date="2023-06" db="EMBL/GenBank/DDBJ databases">
        <title>Pelomonas sp. APW6 16S ribosomal RNA gene genome sequencing and assembly.</title>
        <authorList>
            <person name="Woo H."/>
        </authorList>
    </citation>
    <scope>NUCLEOTIDE SEQUENCE [LARGE SCALE GENOMIC DNA]</scope>
    <source>
        <strain evidence="2 3">APW6</strain>
    </source>
</reference>
<gene>
    <name evidence="2" type="ORF">QRD43_10135</name>
</gene>
<proteinExistence type="predicted"/>
<keyword evidence="3" id="KW-1185">Reference proteome</keyword>
<dbReference type="EMBL" id="JASVDS010000002">
    <property type="protein sequence ID" value="MDL5032263.1"/>
    <property type="molecule type" value="Genomic_DNA"/>
</dbReference>
<keyword evidence="1" id="KW-0472">Membrane</keyword>
<protein>
    <submittedName>
        <fullName evidence="2">Uncharacterized protein</fullName>
    </submittedName>
</protein>
<name>A0ABT7LHC2_9BURK</name>
<sequence length="205" mass="22754">MVSNQHATAQGSQPVLTLWMLMALGVLLLLVAWRGDPLALLGLPLLLLIHRGQAPAPRPEPTPEAGHGLALLLGRLLPVWSRQVEAADRALQSGTEELLESFTQIVEHHQRMPEEPELAETVWQQAEKALQGLQFADRLSQMLLVLKRDIDKLAVAAPELDQAAPADAERWLQDLHDTYTTDEQRVRHEGQGPQVVRGKGVDFFD</sequence>
<comment type="caution">
    <text evidence="2">The sequence shown here is derived from an EMBL/GenBank/DDBJ whole genome shotgun (WGS) entry which is preliminary data.</text>
</comment>
<evidence type="ECO:0000313" key="2">
    <source>
        <dbReference type="EMBL" id="MDL5032263.1"/>
    </source>
</evidence>
<keyword evidence="1" id="KW-1133">Transmembrane helix</keyword>
<dbReference type="RefSeq" id="WP_285982349.1">
    <property type="nucleotide sequence ID" value="NZ_JASVDS010000002.1"/>
</dbReference>
<feature type="transmembrane region" description="Helical" evidence="1">
    <location>
        <begin position="15"/>
        <end position="33"/>
    </location>
</feature>
<organism evidence="2 3">
    <name type="scientific">Roseateles subflavus</name>
    <dbReference type="NCBI Taxonomy" id="3053353"/>
    <lineage>
        <taxon>Bacteria</taxon>
        <taxon>Pseudomonadati</taxon>
        <taxon>Pseudomonadota</taxon>
        <taxon>Betaproteobacteria</taxon>
        <taxon>Burkholderiales</taxon>
        <taxon>Sphaerotilaceae</taxon>
        <taxon>Roseateles</taxon>
    </lineage>
</organism>
<evidence type="ECO:0000256" key="1">
    <source>
        <dbReference type="SAM" id="Phobius"/>
    </source>
</evidence>
<keyword evidence="1" id="KW-0812">Transmembrane</keyword>